<dbReference type="PANTHER" id="PTHR13948">
    <property type="entry name" value="RNA-BINDING PROTEIN"/>
    <property type="match status" value="1"/>
</dbReference>
<evidence type="ECO:0000256" key="8">
    <source>
        <dbReference type="PROSITE-ProRule" id="PRU00322"/>
    </source>
</evidence>
<dbReference type="AlphaFoldDB" id="A0A6V7HGE2"/>
<evidence type="ECO:0000256" key="3">
    <source>
        <dbReference type="ARBA" id="ARBA00022737"/>
    </source>
</evidence>
<dbReference type="PROSITE" id="PS50157">
    <property type="entry name" value="ZINC_FINGER_C2H2_2"/>
    <property type="match status" value="1"/>
</dbReference>
<protein>
    <recommendedName>
        <fullName evidence="15">RNA-binding protein 10</fullName>
    </recommendedName>
</protein>
<dbReference type="InterPro" id="IPR001876">
    <property type="entry name" value="Znf_RanBP2"/>
</dbReference>
<keyword evidence="2" id="KW-0479">Metal-binding</keyword>
<sequence>MLQDQYRALMQYSIPKDCHVDKPPAKNTQDWHCVKCGAHNFKRRETCFKCSASRAESEEGGEGSDEISPHPTNTVLLRGLDVLTTEDSVLQAMKNLSSMPIRSIRIGRDSLTNTSRGVCYLEMGNVVDAMYLHTALTKQGLVVDGRKVEITYCKLHQINNTNTWKGNDNQPQRYTLDDVAQLAEYSANLYAKTPAQKAHYLQYYTQYYQNQIMQGSAITLPSLNQTDRVNAAAAVAQSAIQQLQASRKLGDSEEMKNRPTPTAPTSTALASGRVPAHGSDGKIYSVPDVSTYHYDESSGYYYDPSTGLYYDPNSQYYYNSHTQQFLYWDAESFSYQPAKTATTVTQATGTTSSGTTITATASSADSTNTITNQATTSSIITAIQETSKEDEAKKKDSKQDKVKVAKKIAKDMERWAKTLNQKKENAKSNWNSEFAGGDGNQGVGSGAADAGYAILEKKSLANSYHEDEDQSGNNGLVAAYGGGSDTEEEIEDVQQEERQHTDWSKLACLLCKRQFPSKEALLRHQQLSDLHKQNLENWYQVRGLDPNDPQQRNNKYRDRAKERRAKYGEPEPPQPNKLKEKYLKTRVEEISVSYEEPTRAGIGSDNVGNKLLQKMGWSEGMGLGKSNQGRTSIIEAERRVPTAGLGAKSSSYSALPGDTYKDCVKKMMYARYQELSDT</sequence>
<name>A0A6V7HGE2_9HYME</name>
<dbReference type="PROSITE" id="PS01358">
    <property type="entry name" value="ZF_RANBP2_1"/>
    <property type="match status" value="1"/>
</dbReference>
<dbReference type="Pfam" id="PF17780">
    <property type="entry name" value="OCRE"/>
    <property type="match status" value="1"/>
</dbReference>
<evidence type="ECO:0000256" key="4">
    <source>
        <dbReference type="ARBA" id="ARBA00022771"/>
    </source>
</evidence>
<keyword evidence="6" id="KW-0694">RNA-binding</keyword>
<dbReference type="EMBL" id="CAJDYZ010011524">
    <property type="protein sequence ID" value="CAD1479617.1"/>
    <property type="molecule type" value="Genomic_DNA"/>
</dbReference>
<evidence type="ECO:0000256" key="2">
    <source>
        <dbReference type="ARBA" id="ARBA00022723"/>
    </source>
</evidence>
<evidence type="ECO:0008006" key="15">
    <source>
        <dbReference type="Google" id="ProtNLM"/>
    </source>
</evidence>
<keyword evidence="3" id="KW-0677">Repeat</keyword>
<dbReference type="GO" id="GO:0003723">
    <property type="term" value="F:RNA binding"/>
    <property type="evidence" value="ECO:0007669"/>
    <property type="project" value="UniProtKB-KW"/>
</dbReference>
<dbReference type="SUPFAM" id="SSF54928">
    <property type="entry name" value="RNA-binding domain, RBD"/>
    <property type="match status" value="1"/>
</dbReference>
<dbReference type="Pfam" id="PF01585">
    <property type="entry name" value="G-patch"/>
    <property type="match status" value="1"/>
</dbReference>
<dbReference type="GO" id="GO:0005634">
    <property type="term" value="C:nucleus"/>
    <property type="evidence" value="ECO:0007669"/>
    <property type="project" value="UniProtKB-SubCell"/>
</dbReference>
<feature type="domain" description="RanBP2-type" evidence="12">
    <location>
        <begin position="26"/>
        <end position="56"/>
    </location>
</feature>
<dbReference type="PROSITE" id="PS50199">
    <property type="entry name" value="ZF_RANBP2_2"/>
    <property type="match status" value="1"/>
</dbReference>
<feature type="compositionally biased region" description="Acidic residues" evidence="9">
    <location>
        <begin position="485"/>
        <end position="494"/>
    </location>
</feature>
<feature type="region of interest" description="Disordered" evidence="9">
    <location>
        <begin position="423"/>
        <end position="442"/>
    </location>
</feature>
<dbReference type="GO" id="GO:0000398">
    <property type="term" value="P:mRNA splicing, via spliceosome"/>
    <property type="evidence" value="ECO:0007669"/>
    <property type="project" value="TreeGrafter"/>
</dbReference>
<dbReference type="CDD" id="cd12313">
    <property type="entry name" value="RRM1_RRM2_RBM5_like"/>
    <property type="match status" value="1"/>
</dbReference>
<reference evidence="13" key="1">
    <citation type="submission" date="2020-07" db="EMBL/GenBank/DDBJ databases">
        <authorList>
            <person name="Nazaruddin N."/>
        </authorList>
    </citation>
    <scope>NUCLEOTIDE SEQUENCE</scope>
</reference>
<feature type="region of interest" description="Disordered" evidence="9">
    <location>
        <begin position="541"/>
        <end position="577"/>
    </location>
</feature>
<feature type="compositionally biased region" description="Low complexity" evidence="9">
    <location>
        <begin position="259"/>
        <end position="271"/>
    </location>
</feature>
<evidence type="ECO:0000256" key="7">
    <source>
        <dbReference type="ARBA" id="ARBA00023242"/>
    </source>
</evidence>
<feature type="compositionally biased region" description="Basic and acidic residues" evidence="9">
    <location>
        <begin position="248"/>
        <end position="257"/>
    </location>
</feature>
<dbReference type="PROSITE" id="PS50174">
    <property type="entry name" value="G_PATCH"/>
    <property type="match status" value="1"/>
</dbReference>
<dbReference type="InterPro" id="IPR055494">
    <property type="entry name" value="DUF7066"/>
</dbReference>
<dbReference type="Gene3D" id="4.10.1060.10">
    <property type="entry name" value="Zinc finger, RanBP2-type"/>
    <property type="match status" value="1"/>
</dbReference>
<dbReference type="SUPFAM" id="SSF90209">
    <property type="entry name" value="Ran binding protein zinc finger-like"/>
    <property type="match status" value="1"/>
</dbReference>
<evidence type="ECO:0000256" key="6">
    <source>
        <dbReference type="ARBA" id="ARBA00022884"/>
    </source>
</evidence>
<proteinExistence type="predicted"/>
<evidence type="ECO:0000313" key="14">
    <source>
        <dbReference type="Proteomes" id="UP000752696"/>
    </source>
</evidence>
<feature type="region of interest" description="Disordered" evidence="9">
    <location>
        <begin position="463"/>
        <end position="498"/>
    </location>
</feature>
<feature type="domain" description="C2H2-type" evidence="10">
    <location>
        <begin position="506"/>
        <end position="536"/>
    </location>
</feature>
<comment type="caution">
    <text evidence="13">The sequence shown here is derived from an EMBL/GenBank/DDBJ whole genome shotgun (WGS) entry which is preliminary data.</text>
</comment>
<dbReference type="InterPro" id="IPR000504">
    <property type="entry name" value="RRM_dom"/>
</dbReference>
<evidence type="ECO:0000313" key="13">
    <source>
        <dbReference type="EMBL" id="CAD1479617.1"/>
    </source>
</evidence>
<dbReference type="InterPro" id="IPR012677">
    <property type="entry name" value="Nucleotide-bd_a/b_plait_sf"/>
</dbReference>
<keyword evidence="4 8" id="KW-0863">Zinc-finger</keyword>
<keyword evidence="5" id="KW-0862">Zinc</keyword>
<keyword evidence="7" id="KW-0539">Nucleus</keyword>
<evidence type="ECO:0000259" key="10">
    <source>
        <dbReference type="PROSITE" id="PS50157"/>
    </source>
</evidence>
<evidence type="ECO:0000256" key="1">
    <source>
        <dbReference type="ARBA" id="ARBA00004123"/>
    </source>
</evidence>
<dbReference type="OrthoDB" id="29221at2759"/>
<dbReference type="SMART" id="SM00443">
    <property type="entry name" value="G_patch"/>
    <property type="match status" value="1"/>
</dbReference>
<dbReference type="SMART" id="SM00547">
    <property type="entry name" value="ZnF_RBZ"/>
    <property type="match status" value="1"/>
</dbReference>
<dbReference type="PANTHER" id="PTHR13948:SF3">
    <property type="entry name" value="FI21118P1"/>
    <property type="match status" value="1"/>
</dbReference>
<dbReference type="SMART" id="SM00360">
    <property type="entry name" value="RRM"/>
    <property type="match status" value="1"/>
</dbReference>
<feature type="region of interest" description="Disordered" evidence="9">
    <location>
        <begin position="246"/>
        <end position="279"/>
    </location>
</feature>
<gene>
    <name evidence="13" type="ORF">MHI_LOCUS871470</name>
</gene>
<feature type="domain" description="G-patch" evidence="11">
    <location>
        <begin position="604"/>
        <end position="650"/>
    </location>
</feature>
<dbReference type="InterPro" id="IPR035979">
    <property type="entry name" value="RBD_domain_sf"/>
</dbReference>
<dbReference type="InterPro" id="IPR013087">
    <property type="entry name" value="Znf_C2H2_type"/>
</dbReference>
<dbReference type="Pfam" id="PF23217">
    <property type="entry name" value="DUF7066"/>
    <property type="match status" value="1"/>
</dbReference>
<dbReference type="GO" id="GO:0008270">
    <property type="term" value="F:zinc ion binding"/>
    <property type="evidence" value="ECO:0007669"/>
    <property type="project" value="UniProtKB-KW"/>
</dbReference>
<evidence type="ECO:0000259" key="12">
    <source>
        <dbReference type="PROSITE" id="PS50199"/>
    </source>
</evidence>
<evidence type="ECO:0000256" key="5">
    <source>
        <dbReference type="ARBA" id="ARBA00022833"/>
    </source>
</evidence>
<accession>A0A6V7HGE2</accession>
<dbReference type="Gene3D" id="3.30.70.330">
    <property type="match status" value="1"/>
</dbReference>
<organism evidence="13 14">
    <name type="scientific">Heterotrigona itama</name>
    <dbReference type="NCBI Taxonomy" id="395501"/>
    <lineage>
        <taxon>Eukaryota</taxon>
        <taxon>Metazoa</taxon>
        <taxon>Ecdysozoa</taxon>
        <taxon>Arthropoda</taxon>
        <taxon>Hexapoda</taxon>
        <taxon>Insecta</taxon>
        <taxon>Pterygota</taxon>
        <taxon>Neoptera</taxon>
        <taxon>Endopterygota</taxon>
        <taxon>Hymenoptera</taxon>
        <taxon>Apocrita</taxon>
        <taxon>Aculeata</taxon>
        <taxon>Apoidea</taxon>
        <taxon>Anthophila</taxon>
        <taxon>Apidae</taxon>
        <taxon>Heterotrigona</taxon>
    </lineage>
</organism>
<feature type="compositionally biased region" description="Basic and acidic residues" evidence="9">
    <location>
        <begin position="555"/>
        <end position="569"/>
    </location>
</feature>
<keyword evidence="14" id="KW-1185">Reference proteome</keyword>
<evidence type="ECO:0000256" key="9">
    <source>
        <dbReference type="SAM" id="MobiDB-lite"/>
    </source>
</evidence>
<dbReference type="InterPro" id="IPR000467">
    <property type="entry name" value="G_patch_dom"/>
</dbReference>
<dbReference type="InterPro" id="IPR041591">
    <property type="entry name" value="OCRE"/>
</dbReference>
<dbReference type="InterPro" id="IPR036443">
    <property type="entry name" value="Znf_RanBP2_sf"/>
</dbReference>
<dbReference type="Proteomes" id="UP000752696">
    <property type="component" value="Unassembled WGS sequence"/>
</dbReference>
<comment type="subcellular location">
    <subcellularLocation>
        <location evidence="1">Nucleus</location>
    </subcellularLocation>
</comment>
<evidence type="ECO:0000259" key="11">
    <source>
        <dbReference type="PROSITE" id="PS50174"/>
    </source>
</evidence>